<proteinExistence type="predicted"/>
<evidence type="ECO:0000313" key="2">
    <source>
        <dbReference type="Proteomes" id="UP000004834"/>
    </source>
</evidence>
<gene>
    <name evidence="1" type="ORF">HMPREF9715_00150</name>
</gene>
<organism evidence="1 2">
    <name type="scientific">Myroides odoratimimus CIP 101113</name>
    <dbReference type="NCBI Taxonomy" id="883154"/>
    <lineage>
        <taxon>Bacteria</taxon>
        <taxon>Pseudomonadati</taxon>
        <taxon>Bacteroidota</taxon>
        <taxon>Flavobacteriia</taxon>
        <taxon>Flavobacteriales</taxon>
        <taxon>Flavobacteriaceae</taxon>
        <taxon>Myroides</taxon>
    </lineage>
</organism>
<dbReference type="Proteomes" id="UP000004834">
    <property type="component" value="Unassembled WGS sequence"/>
</dbReference>
<accession>A0AAV3F823</accession>
<protein>
    <submittedName>
        <fullName evidence="1">Uncharacterized protein</fullName>
    </submittedName>
</protein>
<dbReference type="AlphaFoldDB" id="A0AAV3F823"/>
<sequence length="21" mass="2303">MLNGVVCVLNGLFCLFDTDDN</sequence>
<evidence type="ECO:0000313" key="1">
    <source>
        <dbReference type="EMBL" id="EHO15579.1"/>
    </source>
</evidence>
<reference evidence="1 2" key="1">
    <citation type="submission" date="2011-11" db="EMBL/GenBank/DDBJ databases">
        <title>The Genome Sequence of Myroides odoratimimus CIP 101113.</title>
        <authorList>
            <person name="Earl A."/>
            <person name="Ward D."/>
            <person name="Feldgarden M."/>
            <person name="Gevers D."/>
            <person name="Huys G."/>
            <person name="Young S.K."/>
            <person name="Zeng Q."/>
            <person name="Gargeya S."/>
            <person name="Fitzgerald M."/>
            <person name="Haas B."/>
            <person name="Abouelleil A."/>
            <person name="Alvarado L."/>
            <person name="Arachchi H.M."/>
            <person name="Berlin A."/>
            <person name="Brown A."/>
            <person name="Chapman S.B."/>
            <person name="Chen Z."/>
            <person name="Dunbar C."/>
            <person name="Freedman E."/>
            <person name="Gearin G."/>
            <person name="Goldberg J."/>
            <person name="Griggs A."/>
            <person name="Gujja S."/>
            <person name="Heiman D."/>
            <person name="Howarth C."/>
            <person name="Larson L."/>
            <person name="Lui A."/>
            <person name="MacDonald P.J.P."/>
            <person name="Montmayeur A."/>
            <person name="Murphy C."/>
            <person name="Neiman D."/>
            <person name="Pearson M."/>
            <person name="Priest M."/>
            <person name="Roberts A."/>
            <person name="Saif S."/>
            <person name="Shea T."/>
            <person name="Shenoy N."/>
            <person name="Sisk P."/>
            <person name="Stolte C."/>
            <person name="Sykes S."/>
            <person name="Wortman J."/>
            <person name="Nusbaum C."/>
            <person name="Birren B."/>
        </authorList>
    </citation>
    <scope>NUCLEOTIDE SEQUENCE [LARGE SCALE GENOMIC DNA]</scope>
    <source>
        <strain evidence="1 2">CIP 101113</strain>
    </source>
</reference>
<comment type="caution">
    <text evidence="1">The sequence shown here is derived from an EMBL/GenBank/DDBJ whole genome shotgun (WGS) entry which is preliminary data.</text>
</comment>
<name>A0AAV3F823_9FLAO</name>
<feature type="non-terminal residue" evidence="1">
    <location>
        <position position="21"/>
    </location>
</feature>
<dbReference type="EMBL" id="AGEE01000001">
    <property type="protein sequence ID" value="EHO15579.1"/>
    <property type="molecule type" value="Genomic_DNA"/>
</dbReference>